<dbReference type="AlphaFoldDB" id="A0A074ZVI0"/>
<keyword evidence="2" id="KW-1185">Reference proteome</keyword>
<dbReference type="RefSeq" id="XP_009164720.1">
    <property type="nucleotide sequence ID" value="XM_009166456.1"/>
</dbReference>
<dbReference type="GeneID" id="20316440"/>
<evidence type="ECO:0000313" key="2">
    <source>
        <dbReference type="Proteomes" id="UP000054324"/>
    </source>
</evidence>
<sequence>MSDRAASAARTELERQEVPVSSFLEIQSKVGFKVSILIHGVPDLLKGLQNPGAQLAAEEIPVDLEYAEDIEQEKEAQISRQQLGVKQQEAMKTNKLLRLVAARITCRSADKTSKL</sequence>
<accession>A0A074ZVI0</accession>
<dbReference type="Proteomes" id="UP000054324">
    <property type="component" value="Unassembled WGS sequence"/>
</dbReference>
<dbReference type="KEGG" id="ovi:T265_02252"/>
<gene>
    <name evidence="1" type="ORF">T265_02252</name>
</gene>
<evidence type="ECO:0000313" key="1">
    <source>
        <dbReference type="EMBL" id="KER31478.1"/>
    </source>
</evidence>
<organism evidence="1 2">
    <name type="scientific">Opisthorchis viverrini</name>
    <name type="common">Southeast Asian liver fluke</name>
    <dbReference type="NCBI Taxonomy" id="6198"/>
    <lineage>
        <taxon>Eukaryota</taxon>
        <taxon>Metazoa</taxon>
        <taxon>Spiralia</taxon>
        <taxon>Lophotrochozoa</taxon>
        <taxon>Platyhelminthes</taxon>
        <taxon>Trematoda</taxon>
        <taxon>Digenea</taxon>
        <taxon>Opisthorchiida</taxon>
        <taxon>Opisthorchiata</taxon>
        <taxon>Opisthorchiidae</taxon>
        <taxon>Opisthorchis</taxon>
    </lineage>
</organism>
<dbReference type="EMBL" id="KL596645">
    <property type="protein sequence ID" value="KER31478.1"/>
    <property type="molecule type" value="Genomic_DNA"/>
</dbReference>
<dbReference type="CTD" id="20316440"/>
<proteinExistence type="predicted"/>
<reference evidence="1 2" key="1">
    <citation type="submission" date="2013-11" db="EMBL/GenBank/DDBJ databases">
        <title>Opisthorchis viverrini - life in the bile duct.</title>
        <authorList>
            <person name="Young N.D."/>
            <person name="Nagarajan N."/>
            <person name="Lin S.J."/>
            <person name="Korhonen P.K."/>
            <person name="Jex A.R."/>
            <person name="Hall R.S."/>
            <person name="Safavi-Hemami H."/>
            <person name="Kaewkong W."/>
            <person name="Bertrand D."/>
            <person name="Gao S."/>
            <person name="Seet Q."/>
            <person name="Wongkham S."/>
            <person name="Teh B.T."/>
            <person name="Wongkham C."/>
            <person name="Intapan P.M."/>
            <person name="Maleewong W."/>
            <person name="Yang X."/>
            <person name="Hu M."/>
            <person name="Wang Z."/>
            <person name="Hofmann A."/>
            <person name="Sternberg P.W."/>
            <person name="Tan P."/>
            <person name="Wang J."/>
            <person name="Gasser R.B."/>
        </authorList>
    </citation>
    <scope>NUCLEOTIDE SEQUENCE [LARGE SCALE GENOMIC DNA]</scope>
</reference>
<name>A0A074ZVI0_OPIVI</name>
<protein>
    <submittedName>
        <fullName evidence="1">Uncharacterized protein</fullName>
    </submittedName>
</protein>